<dbReference type="Proteomes" id="UP000002945">
    <property type="component" value="Unassembled WGS sequence"/>
</dbReference>
<accession>A9E8Q6</accession>
<dbReference type="InterPro" id="IPR029058">
    <property type="entry name" value="AB_hydrolase_fold"/>
</dbReference>
<keyword evidence="2" id="KW-0378">Hydrolase</keyword>
<keyword evidence="5" id="KW-1185">Reference proteome</keyword>
<gene>
    <name evidence="4" type="ORF">KAOT1_01160</name>
</gene>
<dbReference type="Pfam" id="PF00756">
    <property type="entry name" value="Esterase"/>
    <property type="match status" value="1"/>
</dbReference>
<dbReference type="InterPro" id="IPR019734">
    <property type="entry name" value="TPR_rpt"/>
</dbReference>
<dbReference type="AlphaFoldDB" id="A9E8Q6"/>
<reference evidence="4 5" key="1">
    <citation type="journal article" date="2011" name="J. Bacteriol.">
        <title>Genome sequence of the algicidal bacterium Kordia algicida OT-1.</title>
        <authorList>
            <person name="Lee H.S."/>
            <person name="Kang S.G."/>
            <person name="Kwon K.K."/>
            <person name="Lee J.H."/>
            <person name="Kim S.J."/>
        </authorList>
    </citation>
    <scope>NUCLEOTIDE SEQUENCE [LARGE SCALE GENOMIC DNA]</scope>
    <source>
        <strain evidence="4 5">OT-1</strain>
    </source>
</reference>
<dbReference type="InterPro" id="IPR000801">
    <property type="entry name" value="Esterase-like"/>
</dbReference>
<sequence length="408" mass="47791">MHKIYLIFFISFCFHNLYSQNRSDIVIGKKDSIHSKILNETREIWIHFPEEHANAALQSRKYPVLYLLDGNSHFHSVVGMVKQLSKSTICPKMIIVGIPNTNRTRDLTPTKPTKVPHYLSRLKVENSGGGDAFISFIEKELIPYIDKMYATESYRMFIGHSLGGLTVINTLIQKPELFNAYVAIDPSMWWNDKNLLQKIKKTTFNERYDNKKLFLAIANTMGKNMDTITVKKDTSYTTRHIRAILELHSLLKKDPLNKLSYKGKYYKNDSHGSVPLIAEYDALRYIFDFYQLHITTQDLIDKENDILNKVKNYYTKLSKEFQREIKPKRYYIEDLANQLMEVQQFKKAEQFFKLNITNYPNDFYVYSSLGDFYILTGNKEKAIESFKKSNSIYKNSYATAQLKKLQEE</sequence>
<dbReference type="SUPFAM" id="SSF48452">
    <property type="entry name" value="TPR-like"/>
    <property type="match status" value="1"/>
</dbReference>
<keyword evidence="3" id="KW-0802">TPR repeat</keyword>
<evidence type="ECO:0000256" key="1">
    <source>
        <dbReference type="ARBA" id="ARBA00005622"/>
    </source>
</evidence>
<dbReference type="PROSITE" id="PS50005">
    <property type="entry name" value="TPR"/>
    <property type="match status" value="1"/>
</dbReference>
<feature type="repeat" description="TPR" evidence="3">
    <location>
        <begin position="363"/>
        <end position="396"/>
    </location>
</feature>
<dbReference type="RefSeq" id="WP_007092808.1">
    <property type="nucleotide sequence ID" value="NZ_CP142125.1"/>
</dbReference>
<dbReference type="EMBL" id="ABIB01000013">
    <property type="protein sequence ID" value="EDP94792.1"/>
    <property type="molecule type" value="Genomic_DNA"/>
</dbReference>
<protein>
    <submittedName>
        <fullName evidence="4">Uncharacterized protein</fullName>
    </submittedName>
</protein>
<organism evidence="4 5">
    <name type="scientific">Kordia algicida OT-1</name>
    <dbReference type="NCBI Taxonomy" id="391587"/>
    <lineage>
        <taxon>Bacteria</taxon>
        <taxon>Pseudomonadati</taxon>
        <taxon>Bacteroidota</taxon>
        <taxon>Flavobacteriia</taxon>
        <taxon>Flavobacteriales</taxon>
        <taxon>Flavobacteriaceae</taxon>
        <taxon>Kordia</taxon>
    </lineage>
</organism>
<evidence type="ECO:0000256" key="2">
    <source>
        <dbReference type="ARBA" id="ARBA00022801"/>
    </source>
</evidence>
<dbReference type="ESTHER" id="9flao-a9e8q6">
    <property type="family name" value="A85-IroE-IroD-Fes-Yiel"/>
</dbReference>
<comment type="caution">
    <text evidence="4">The sequence shown here is derived from an EMBL/GenBank/DDBJ whole genome shotgun (WGS) entry which is preliminary data.</text>
</comment>
<evidence type="ECO:0000313" key="5">
    <source>
        <dbReference type="Proteomes" id="UP000002945"/>
    </source>
</evidence>
<dbReference type="PANTHER" id="PTHR40841:SF2">
    <property type="entry name" value="SIDEROPHORE-DEGRADING ESTERASE (EUROFUNG)"/>
    <property type="match status" value="1"/>
</dbReference>
<dbReference type="eggNOG" id="COG2819">
    <property type="taxonomic scope" value="Bacteria"/>
</dbReference>
<dbReference type="Gene3D" id="3.40.50.1820">
    <property type="entry name" value="alpha/beta hydrolase"/>
    <property type="match status" value="1"/>
</dbReference>
<dbReference type="HOGENOM" id="CLU_039834_0_1_10"/>
<evidence type="ECO:0000313" key="4">
    <source>
        <dbReference type="EMBL" id="EDP94792.1"/>
    </source>
</evidence>
<dbReference type="STRING" id="391587.KAOT1_01160"/>
<dbReference type="InterPro" id="IPR011990">
    <property type="entry name" value="TPR-like_helical_dom_sf"/>
</dbReference>
<dbReference type="InterPro" id="IPR052558">
    <property type="entry name" value="Siderophore_Hydrolase_D"/>
</dbReference>
<name>A9E8Q6_9FLAO</name>
<dbReference type="GO" id="GO:0016788">
    <property type="term" value="F:hydrolase activity, acting on ester bonds"/>
    <property type="evidence" value="ECO:0007669"/>
    <property type="project" value="TreeGrafter"/>
</dbReference>
<proteinExistence type="inferred from homology"/>
<evidence type="ECO:0000256" key="3">
    <source>
        <dbReference type="PROSITE-ProRule" id="PRU00339"/>
    </source>
</evidence>
<dbReference type="PANTHER" id="PTHR40841">
    <property type="entry name" value="SIDEROPHORE TRIACETYLFUSARININE C ESTERASE"/>
    <property type="match status" value="1"/>
</dbReference>
<comment type="similarity">
    <text evidence="1">Belongs to the esterase D family.</text>
</comment>
<dbReference type="SUPFAM" id="SSF53474">
    <property type="entry name" value="alpha/beta-Hydrolases"/>
    <property type="match status" value="1"/>
</dbReference>